<gene>
    <name evidence="2" type="ORF">DI556_16620</name>
</gene>
<sequence>MRARLIDYDARRLLTWSGAVDALRAGHRLPRAEVADTVLGPAEATLLSRGAFIPGLGFGLKSVTVFDRNPARGLPTVQGAMLVFEPDQGRLDAIIDGHLVTELKTAADSVLGALCLARPDSRHLLVVGGGTVARNLVSAYLALFPALERVSVWARRPEQSEALARAAQADGRDVMAVPDLARAAAEADIITSATMARDPVLRGAWIRPGTHVDLIGAYKADMREADDALIAGGSLFVDSRDTTVAHIGELMIPIARGVISAGRIAGDLYDLVARDAPARTSEDEITLFKNGGGAHLDLMIARYISGAVADGD</sequence>
<evidence type="ECO:0000313" key="3">
    <source>
        <dbReference type="Proteomes" id="UP000249185"/>
    </source>
</evidence>
<dbReference type="InterPro" id="IPR003462">
    <property type="entry name" value="ODC_Mu_crystall"/>
</dbReference>
<reference evidence="2 3" key="1">
    <citation type="submission" date="2017-08" db="EMBL/GenBank/DDBJ databases">
        <title>Infants hospitalized years apart are colonized by the same room-sourced microbial strains.</title>
        <authorList>
            <person name="Brooks B."/>
            <person name="Olm M.R."/>
            <person name="Firek B.A."/>
            <person name="Baker R."/>
            <person name="Thomas B.C."/>
            <person name="Morowitz M.J."/>
            <person name="Banfield J.F."/>
        </authorList>
    </citation>
    <scope>NUCLEOTIDE SEQUENCE [LARGE SCALE GENOMIC DNA]</scope>
    <source>
        <strain evidence="2">S2_005_002_R2_34</strain>
    </source>
</reference>
<comment type="similarity">
    <text evidence="1">Belongs to the ornithine cyclodeaminase/mu-crystallin family.</text>
</comment>
<dbReference type="SUPFAM" id="SSF51735">
    <property type="entry name" value="NAD(P)-binding Rossmann-fold domains"/>
    <property type="match status" value="1"/>
</dbReference>
<dbReference type="GO" id="GO:0016491">
    <property type="term" value="F:oxidoreductase activity"/>
    <property type="evidence" value="ECO:0007669"/>
    <property type="project" value="UniProtKB-ARBA"/>
</dbReference>
<dbReference type="EMBL" id="QFPW01000016">
    <property type="protein sequence ID" value="PZQ47477.1"/>
    <property type="molecule type" value="Genomic_DNA"/>
</dbReference>
<dbReference type="PANTHER" id="PTHR13812:SF19">
    <property type="entry name" value="KETIMINE REDUCTASE MU-CRYSTALLIN"/>
    <property type="match status" value="1"/>
</dbReference>
<name>A0A2W5PRZ9_RHOSU</name>
<comment type="caution">
    <text evidence="2">The sequence shown here is derived from an EMBL/GenBank/DDBJ whole genome shotgun (WGS) entry which is preliminary data.</text>
</comment>
<dbReference type="FunFam" id="3.40.50.720:FF:000311">
    <property type="entry name" value="Ornithine cyclodeaminase"/>
    <property type="match status" value="1"/>
</dbReference>
<dbReference type="PANTHER" id="PTHR13812">
    <property type="entry name" value="KETIMINE REDUCTASE MU-CRYSTALLIN"/>
    <property type="match status" value="1"/>
</dbReference>
<evidence type="ECO:0000256" key="1">
    <source>
        <dbReference type="ARBA" id="ARBA00008903"/>
    </source>
</evidence>
<proteinExistence type="inferred from homology"/>
<dbReference type="Proteomes" id="UP000249185">
    <property type="component" value="Unassembled WGS sequence"/>
</dbReference>
<evidence type="ECO:0000313" key="2">
    <source>
        <dbReference type="EMBL" id="PZQ47477.1"/>
    </source>
</evidence>
<dbReference type="AlphaFoldDB" id="A0A2W5PRZ9"/>
<organism evidence="2 3">
    <name type="scientific">Rhodovulum sulfidophilum</name>
    <name type="common">Rhodobacter sulfidophilus</name>
    <dbReference type="NCBI Taxonomy" id="35806"/>
    <lineage>
        <taxon>Bacteria</taxon>
        <taxon>Pseudomonadati</taxon>
        <taxon>Pseudomonadota</taxon>
        <taxon>Alphaproteobacteria</taxon>
        <taxon>Rhodobacterales</taxon>
        <taxon>Paracoccaceae</taxon>
        <taxon>Rhodovulum</taxon>
    </lineage>
</organism>
<dbReference type="Gene3D" id="3.40.50.720">
    <property type="entry name" value="NAD(P)-binding Rossmann-like Domain"/>
    <property type="match status" value="1"/>
</dbReference>
<accession>A0A2W5PRZ9</accession>
<dbReference type="Pfam" id="PF02423">
    <property type="entry name" value="OCD_Mu_crystall"/>
    <property type="match status" value="1"/>
</dbReference>
<dbReference type="GO" id="GO:0019752">
    <property type="term" value="P:carboxylic acid metabolic process"/>
    <property type="evidence" value="ECO:0007669"/>
    <property type="project" value="UniProtKB-ARBA"/>
</dbReference>
<dbReference type="GO" id="GO:0005737">
    <property type="term" value="C:cytoplasm"/>
    <property type="evidence" value="ECO:0007669"/>
    <property type="project" value="TreeGrafter"/>
</dbReference>
<dbReference type="Gene3D" id="3.30.1780.10">
    <property type="entry name" value="ornithine cyclodeaminase, domain 1"/>
    <property type="match status" value="1"/>
</dbReference>
<dbReference type="InterPro" id="IPR023401">
    <property type="entry name" value="ODC_N"/>
</dbReference>
<dbReference type="InterPro" id="IPR036291">
    <property type="entry name" value="NAD(P)-bd_dom_sf"/>
</dbReference>
<protein>
    <submittedName>
        <fullName evidence="2">Ornithine cyclodeaminase</fullName>
    </submittedName>
</protein>